<keyword evidence="7 10" id="KW-0472">Membrane</keyword>
<comment type="subcellular location">
    <subcellularLocation>
        <location evidence="1 10">Cell outer membrane</location>
        <topology evidence="1 10">Multi-pass membrane protein</topology>
    </subcellularLocation>
</comment>
<organism evidence="15 16">
    <name type="scientific">Flavobacterium profundi</name>
    <dbReference type="NCBI Taxonomy" id="1774945"/>
    <lineage>
        <taxon>Bacteria</taxon>
        <taxon>Pseudomonadati</taxon>
        <taxon>Bacteroidota</taxon>
        <taxon>Flavobacteriia</taxon>
        <taxon>Flavobacteriales</taxon>
        <taxon>Flavobacteriaceae</taxon>
        <taxon>Flavobacterium</taxon>
    </lineage>
</organism>
<dbReference type="RefSeq" id="WP_140999485.1">
    <property type="nucleotide sequence ID" value="NZ_VDCZ01000020.1"/>
</dbReference>
<dbReference type="InterPro" id="IPR037066">
    <property type="entry name" value="Plug_dom_sf"/>
</dbReference>
<comment type="caution">
    <text evidence="15">The sequence shown here is derived from an EMBL/GenBank/DDBJ whole genome shotgun (WGS) entry which is preliminary data.</text>
</comment>
<keyword evidence="6 11" id="KW-0798">TonB box</keyword>
<keyword evidence="8 15" id="KW-0675">Receptor</keyword>
<evidence type="ECO:0000256" key="7">
    <source>
        <dbReference type="ARBA" id="ARBA00023136"/>
    </source>
</evidence>
<dbReference type="SUPFAM" id="SSF56935">
    <property type="entry name" value="Porins"/>
    <property type="match status" value="1"/>
</dbReference>
<dbReference type="InterPro" id="IPR000531">
    <property type="entry name" value="Beta-barrel_TonB"/>
</dbReference>
<evidence type="ECO:0000259" key="13">
    <source>
        <dbReference type="Pfam" id="PF00593"/>
    </source>
</evidence>
<dbReference type="Pfam" id="PF00593">
    <property type="entry name" value="TonB_dep_Rec_b-barrel"/>
    <property type="match status" value="1"/>
</dbReference>
<evidence type="ECO:0000313" key="16">
    <source>
        <dbReference type="Proteomes" id="UP000431264"/>
    </source>
</evidence>
<evidence type="ECO:0000256" key="11">
    <source>
        <dbReference type="RuleBase" id="RU003357"/>
    </source>
</evidence>
<evidence type="ECO:0000259" key="14">
    <source>
        <dbReference type="Pfam" id="PF07715"/>
    </source>
</evidence>
<reference evidence="16" key="1">
    <citation type="submission" date="2019-05" db="EMBL/GenBank/DDBJ databases">
        <title>Flavobacterium profundi sp. nov., isolated from a deep-sea seamount.</title>
        <authorList>
            <person name="Zhang D.-C."/>
        </authorList>
    </citation>
    <scope>NUCLEOTIDE SEQUENCE [LARGE SCALE GENOMIC DNA]</scope>
    <source>
        <strain evidence="16">TP390</strain>
    </source>
</reference>
<evidence type="ECO:0000256" key="9">
    <source>
        <dbReference type="ARBA" id="ARBA00023237"/>
    </source>
</evidence>
<dbReference type="OrthoDB" id="9758472at2"/>
<dbReference type="InterPro" id="IPR036942">
    <property type="entry name" value="Beta-barrel_TonB_sf"/>
</dbReference>
<keyword evidence="9 10" id="KW-0998">Cell outer membrane</keyword>
<dbReference type="EMBL" id="WQLW01000020">
    <property type="protein sequence ID" value="MVO11056.1"/>
    <property type="molecule type" value="Genomic_DNA"/>
</dbReference>
<dbReference type="GO" id="GO:0015344">
    <property type="term" value="F:siderophore uptake transmembrane transporter activity"/>
    <property type="evidence" value="ECO:0007669"/>
    <property type="project" value="TreeGrafter"/>
</dbReference>
<evidence type="ECO:0000256" key="2">
    <source>
        <dbReference type="ARBA" id="ARBA00022448"/>
    </source>
</evidence>
<accession>A0A6I4IW00</accession>
<dbReference type="InterPro" id="IPR010917">
    <property type="entry name" value="TonB_rcpt_CS"/>
</dbReference>
<dbReference type="PANTHER" id="PTHR30069">
    <property type="entry name" value="TONB-DEPENDENT OUTER MEMBRANE RECEPTOR"/>
    <property type="match status" value="1"/>
</dbReference>
<feature type="signal peptide" evidence="12">
    <location>
        <begin position="1"/>
        <end position="21"/>
    </location>
</feature>
<feature type="chain" id="PRO_5026277817" evidence="12">
    <location>
        <begin position="22"/>
        <end position="643"/>
    </location>
</feature>
<gene>
    <name evidence="15" type="ORF">GOQ30_17930</name>
</gene>
<evidence type="ECO:0000313" key="15">
    <source>
        <dbReference type="EMBL" id="MVO11056.1"/>
    </source>
</evidence>
<feature type="domain" description="TonB-dependent receptor-like beta-barrel" evidence="13">
    <location>
        <begin position="222"/>
        <end position="617"/>
    </location>
</feature>
<sequence>MNATFMKWSACAAFLTSLSYAQEMDTLQVTNLKEVVVSDTKFEQQKEKSGKIIDVISAKDLEARKGQSVAQVLNQVAGLEINGSNSAAGKNFEYYIRGGRSRQVLIVIDGNPVNDATSIASIYDLRLLPVEQIEKIEVLKGSSSVLYGSGAATGVINITTKKASKKGLNGTAYFNIGTQNTSEKTNLYGQEFNQGFAINAKTGKFNFNTALNSTEVDGISEAKGTNFERDPFSRINLNQKIGFKASDKLNIESFVNYDKFSSNYDAGAFQDSEFNKYAAEQVRVGFKPQYKYNKGEIYLNAAFANLERYYDSYSTWTMSLDEIYYKSRTINADLVNKLEVSEGIHLITGVQSQFMDMYQTGVWGEVDNRATKFNVIDPYFTAVYNSDFGLNVNAGARLNIHSEYGSNLVYNVNPSFYLEEYKLRVLSSFSTAYITPTLYQLYSAYGNLDLKPEEDKTVEVGFEKGFFDNKFVINAVGFYREEVNKIDFISLNVAPWGQYQNIEDKINAKGIESNLTYFAFEKIKVTANYTFTQVETNVSQLQLIPKHKINAGFDYAVTTKLTWTAQYQYTDDKIDLFYNSSSFSNDEVVLKSYQTLHSTLSYKLNKHVSFFGNVTNLLDVDFTEKYGYSTRGRNFKLGLNLQF</sequence>
<evidence type="ECO:0000256" key="6">
    <source>
        <dbReference type="ARBA" id="ARBA00023077"/>
    </source>
</evidence>
<dbReference type="PROSITE" id="PS52016">
    <property type="entry name" value="TONB_DEPENDENT_REC_3"/>
    <property type="match status" value="1"/>
</dbReference>
<dbReference type="InterPro" id="IPR039426">
    <property type="entry name" value="TonB-dep_rcpt-like"/>
</dbReference>
<evidence type="ECO:0000256" key="12">
    <source>
        <dbReference type="SAM" id="SignalP"/>
    </source>
</evidence>
<proteinExistence type="inferred from homology"/>
<dbReference type="GO" id="GO:0009279">
    <property type="term" value="C:cell outer membrane"/>
    <property type="evidence" value="ECO:0007669"/>
    <property type="project" value="UniProtKB-SubCell"/>
</dbReference>
<evidence type="ECO:0000256" key="4">
    <source>
        <dbReference type="ARBA" id="ARBA00022692"/>
    </source>
</evidence>
<dbReference type="CDD" id="cd01347">
    <property type="entry name" value="ligand_gated_channel"/>
    <property type="match status" value="1"/>
</dbReference>
<keyword evidence="5 12" id="KW-0732">Signal</keyword>
<dbReference type="InterPro" id="IPR012910">
    <property type="entry name" value="Plug_dom"/>
</dbReference>
<dbReference type="Gene3D" id="2.170.130.10">
    <property type="entry name" value="TonB-dependent receptor, plug domain"/>
    <property type="match status" value="1"/>
</dbReference>
<dbReference type="PANTHER" id="PTHR30069:SF29">
    <property type="entry name" value="HEMOGLOBIN AND HEMOGLOBIN-HAPTOGLOBIN-BINDING PROTEIN 1-RELATED"/>
    <property type="match status" value="1"/>
</dbReference>
<name>A0A6I4IW00_9FLAO</name>
<dbReference type="Pfam" id="PF07715">
    <property type="entry name" value="Plug"/>
    <property type="match status" value="1"/>
</dbReference>
<dbReference type="Gene3D" id="2.40.170.20">
    <property type="entry name" value="TonB-dependent receptor, beta-barrel domain"/>
    <property type="match status" value="1"/>
</dbReference>
<evidence type="ECO:0000256" key="1">
    <source>
        <dbReference type="ARBA" id="ARBA00004571"/>
    </source>
</evidence>
<keyword evidence="4 10" id="KW-0812">Transmembrane</keyword>
<dbReference type="Proteomes" id="UP000431264">
    <property type="component" value="Unassembled WGS sequence"/>
</dbReference>
<feature type="domain" description="TonB-dependent receptor plug" evidence="14">
    <location>
        <begin position="47"/>
        <end position="155"/>
    </location>
</feature>
<keyword evidence="16" id="KW-1185">Reference proteome</keyword>
<evidence type="ECO:0000256" key="10">
    <source>
        <dbReference type="PROSITE-ProRule" id="PRU01360"/>
    </source>
</evidence>
<protein>
    <submittedName>
        <fullName evidence="15">TonB-dependent receptor plug domain-containing protein</fullName>
    </submittedName>
</protein>
<evidence type="ECO:0000256" key="3">
    <source>
        <dbReference type="ARBA" id="ARBA00022452"/>
    </source>
</evidence>
<keyword evidence="3 10" id="KW-1134">Transmembrane beta strand</keyword>
<evidence type="ECO:0000256" key="5">
    <source>
        <dbReference type="ARBA" id="ARBA00022729"/>
    </source>
</evidence>
<dbReference type="PROSITE" id="PS01156">
    <property type="entry name" value="TONB_DEPENDENT_REC_2"/>
    <property type="match status" value="1"/>
</dbReference>
<evidence type="ECO:0000256" key="8">
    <source>
        <dbReference type="ARBA" id="ARBA00023170"/>
    </source>
</evidence>
<comment type="similarity">
    <text evidence="10 11">Belongs to the TonB-dependent receptor family.</text>
</comment>
<dbReference type="AlphaFoldDB" id="A0A6I4IW00"/>
<keyword evidence="2 10" id="KW-0813">Transport</keyword>
<dbReference type="GO" id="GO:0044718">
    <property type="term" value="P:siderophore transmembrane transport"/>
    <property type="evidence" value="ECO:0007669"/>
    <property type="project" value="TreeGrafter"/>
</dbReference>